<dbReference type="InterPro" id="IPR003615">
    <property type="entry name" value="HNH_nuc"/>
</dbReference>
<dbReference type="PANTHER" id="PTHR33877:SF2">
    <property type="entry name" value="OS07G0170200 PROTEIN"/>
    <property type="match status" value="1"/>
</dbReference>
<protein>
    <submittedName>
        <fullName evidence="2">HNHc domain containing protein</fullName>
    </submittedName>
</protein>
<dbReference type="SMART" id="SM00507">
    <property type="entry name" value="HNHc"/>
    <property type="match status" value="1"/>
</dbReference>
<dbReference type="GO" id="GO:0003676">
    <property type="term" value="F:nucleic acid binding"/>
    <property type="evidence" value="ECO:0007669"/>
    <property type="project" value="InterPro"/>
</dbReference>
<dbReference type="Gene3D" id="1.10.30.50">
    <property type="match status" value="1"/>
</dbReference>
<feature type="domain" description="HNH nuclease" evidence="1">
    <location>
        <begin position="13"/>
        <end position="62"/>
    </location>
</feature>
<dbReference type="Pfam" id="PF01844">
    <property type="entry name" value="HNH"/>
    <property type="match status" value="1"/>
</dbReference>
<organism evidence="2">
    <name type="scientific">uncultured Caudovirales phage</name>
    <dbReference type="NCBI Taxonomy" id="2100421"/>
    <lineage>
        <taxon>Viruses</taxon>
        <taxon>Duplodnaviria</taxon>
        <taxon>Heunggongvirae</taxon>
        <taxon>Uroviricota</taxon>
        <taxon>Caudoviricetes</taxon>
        <taxon>Peduoviridae</taxon>
        <taxon>Maltschvirus</taxon>
        <taxon>Maltschvirus maltsch</taxon>
    </lineage>
</organism>
<reference evidence="2" key="1">
    <citation type="submission" date="2020-05" db="EMBL/GenBank/DDBJ databases">
        <authorList>
            <person name="Chiriac C."/>
            <person name="Salcher M."/>
            <person name="Ghai R."/>
            <person name="Kavagutti S V."/>
        </authorList>
    </citation>
    <scope>NUCLEOTIDE SEQUENCE</scope>
</reference>
<name>A0A6J5RIU5_9CAUD</name>
<dbReference type="EMBL" id="LR797207">
    <property type="protein sequence ID" value="CAB4194256.1"/>
    <property type="molecule type" value="Genomic_DNA"/>
</dbReference>
<dbReference type="GO" id="GO:0004519">
    <property type="term" value="F:endonuclease activity"/>
    <property type="evidence" value="ECO:0007669"/>
    <property type="project" value="InterPro"/>
</dbReference>
<dbReference type="CDD" id="cd00085">
    <property type="entry name" value="HNHc"/>
    <property type="match status" value="1"/>
</dbReference>
<proteinExistence type="predicted"/>
<gene>
    <name evidence="2" type="ORF">UFOVP1260_15</name>
</gene>
<dbReference type="InterPro" id="IPR052892">
    <property type="entry name" value="NA-targeting_endonuclease"/>
</dbReference>
<evidence type="ECO:0000313" key="2">
    <source>
        <dbReference type="EMBL" id="CAB4194256.1"/>
    </source>
</evidence>
<dbReference type="InterPro" id="IPR002711">
    <property type="entry name" value="HNH"/>
</dbReference>
<dbReference type="GO" id="GO:0008270">
    <property type="term" value="F:zinc ion binding"/>
    <property type="evidence" value="ECO:0007669"/>
    <property type="project" value="InterPro"/>
</dbReference>
<sequence length="113" mass="12368">MAQLGRNTSTWKKLRLQILKRDGYECAYCGGHANSVDHVIPAAHGGEDHPDNLISACGSCNSRKRDKTVGFFLNGRSTHLRLGKDISPSHGVPDRLVQDLTLGVLDSSPFKRV</sequence>
<dbReference type="PANTHER" id="PTHR33877">
    <property type="entry name" value="SLL1193 PROTEIN"/>
    <property type="match status" value="1"/>
</dbReference>
<evidence type="ECO:0000259" key="1">
    <source>
        <dbReference type="SMART" id="SM00507"/>
    </source>
</evidence>
<accession>A0A6J5RIU5</accession>